<evidence type="ECO:0000256" key="8">
    <source>
        <dbReference type="ARBA" id="ARBA00022777"/>
    </source>
</evidence>
<dbReference type="Pfam" id="PF07730">
    <property type="entry name" value="HisKA_3"/>
    <property type="match status" value="1"/>
</dbReference>
<evidence type="ECO:0000256" key="1">
    <source>
        <dbReference type="ARBA" id="ARBA00000085"/>
    </source>
</evidence>
<keyword evidence="9 13" id="KW-0067">ATP-binding</keyword>
<dbReference type="RefSeq" id="WP_243646774.1">
    <property type="nucleotide sequence ID" value="NZ_SMAN01000006.1"/>
</dbReference>
<evidence type="ECO:0000256" key="5">
    <source>
        <dbReference type="ARBA" id="ARBA00022679"/>
    </source>
</evidence>
<dbReference type="InterPro" id="IPR003594">
    <property type="entry name" value="HATPase_dom"/>
</dbReference>
<organism evidence="17 18">
    <name type="scientific">Melghiribacillus thermohalophilus</name>
    <dbReference type="NCBI Taxonomy" id="1324956"/>
    <lineage>
        <taxon>Bacteria</taxon>
        <taxon>Bacillati</taxon>
        <taxon>Bacillota</taxon>
        <taxon>Bacilli</taxon>
        <taxon>Bacillales</taxon>
        <taxon>Bacillaceae</taxon>
        <taxon>Melghiribacillus</taxon>
    </lineage>
</organism>
<dbReference type="Proteomes" id="UP000294650">
    <property type="component" value="Unassembled WGS sequence"/>
</dbReference>
<protein>
    <recommendedName>
        <fullName evidence="13">Sensor histidine kinase</fullName>
        <ecNumber evidence="13">2.7.13.3</ecNumber>
    </recommendedName>
</protein>
<dbReference type="GO" id="GO:0000155">
    <property type="term" value="F:phosphorelay sensor kinase activity"/>
    <property type="evidence" value="ECO:0007669"/>
    <property type="project" value="UniProtKB-UniRule"/>
</dbReference>
<evidence type="ECO:0000259" key="16">
    <source>
        <dbReference type="PROSITE" id="PS50109"/>
    </source>
</evidence>
<dbReference type="InterPro" id="IPR017202">
    <property type="entry name" value="LiaS/VraS"/>
</dbReference>
<dbReference type="EC" id="2.7.13.3" evidence="13"/>
<keyword evidence="5 13" id="KW-0808">Transferase</keyword>
<dbReference type="Pfam" id="PF02518">
    <property type="entry name" value="HATPase_c"/>
    <property type="match status" value="1"/>
</dbReference>
<dbReference type="PROSITE" id="PS50109">
    <property type="entry name" value="HIS_KIN"/>
    <property type="match status" value="1"/>
</dbReference>
<dbReference type="EMBL" id="SMAN01000006">
    <property type="protein sequence ID" value="TCT23638.1"/>
    <property type="molecule type" value="Genomic_DNA"/>
</dbReference>
<dbReference type="Gene3D" id="1.20.5.1930">
    <property type="match status" value="1"/>
</dbReference>
<evidence type="ECO:0000256" key="12">
    <source>
        <dbReference type="ARBA" id="ARBA00023136"/>
    </source>
</evidence>
<keyword evidence="14" id="KW-0175">Coiled coil</keyword>
<evidence type="ECO:0000256" key="9">
    <source>
        <dbReference type="ARBA" id="ARBA00022840"/>
    </source>
</evidence>
<dbReference type="InterPro" id="IPR005467">
    <property type="entry name" value="His_kinase_dom"/>
</dbReference>
<evidence type="ECO:0000256" key="2">
    <source>
        <dbReference type="ARBA" id="ARBA00004651"/>
    </source>
</evidence>
<dbReference type="GO" id="GO:0005886">
    <property type="term" value="C:plasma membrane"/>
    <property type="evidence" value="ECO:0007669"/>
    <property type="project" value="UniProtKB-SubCell"/>
</dbReference>
<keyword evidence="4" id="KW-0597">Phosphoprotein</keyword>
<keyword evidence="11 13" id="KW-0902">Two-component regulatory system</keyword>
<accession>A0A4R3N3D0</accession>
<proteinExistence type="predicted"/>
<evidence type="ECO:0000256" key="10">
    <source>
        <dbReference type="ARBA" id="ARBA00022989"/>
    </source>
</evidence>
<evidence type="ECO:0000256" key="4">
    <source>
        <dbReference type="ARBA" id="ARBA00022553"/>
    </source>
</evidence>
<keyword evidence="8 13" id="KW-0418">Kinase</keyword>
<comment type="caution">
    <text evidence="17">The sequence shown here is derived from an EMBL/GenBank/DDBJ whole genome shotgun (WGS) entry which is preliminary data.</text>
</comment>
<reference evidence="17 18" key="1">
    <citation type="submission" date="2019-03" db="EMBL/GenBank/DDBJ databases">
        <title>Genomic Encyclopedia of Type Strains, Phase IV (KMG-IV): sequencing the most valuable type-strain genomes for metagenomic binning, comparative biology and taxonomic classification.</title>
        <authorList>
            <person name="Goeker M."/>
        </authorList>
    </citation>
    <scope>NUCLEOTIDE SEQUENCE [LARGE SCALE GENOMIC DNA]</scope>
    <source>
        <strain evidence="17 18">DSM 25894</strain>
    </source>
</reference>
<sequence>MSIKRYFMIIMIVFTLTLISFMLITVSFLFDEFSWRILYQQKILSIPSGIFLMIVSLLLAVITGAFMGITLVQQLEKIHFTIKKMVSGLPADDNEQTIITFQELQRMNIQLKQLRKTIKRQAEKAQQMTNLSREQEEKIQKATLIKERNRLARELHDSVSQQLFAASMMLSAVNENKTYSAEQARQLQLIEEMVVQAQSEMRGLLLQLRPVQLKGMKLVEGVENLLAELSAKQPLNIFWKIDDISLKKGVEHHLFRIIQESISNTLRHARASSLEVYLLKKDGLVFLKIIDDGVGFQMNEERFGSYGLKSIKERVDEIGGHLKIISFPNRGTSIEVKVPILDEGV</sequence>
<comment type="catalytic activity">
    <reaction evidence="1 13">
        <text>ATP + protein L-histidine = ADP + protein N-phospho-L-histidine.</text>
        <dbReference type="EC" id="2.7.13.3"/>
    </reaction>
</comment>
<feature type="domain" description="Histidine kinase" evidence="16">
    <location>
        <begin position="150"/>
        <end position="342"/>
    </location>
</feature>
<dbReference type="InterPro" id="IPR036890">
    <property type="entry name" value="HATPase_C_sf"/>
</dbReference>
<feature type="transmembrane region" description="Helical" evidence="15">
    <location>
        <begin position="50"/>
        <end position="72"/>
    </location>
</feature>
<dbReference type="GO" id="GO:0046983">
    <property type="term" value="F:protein dimerization activity"/>
    <property type="evidence" value="ECO:0007669"/>
    <property type="project" value="InterPro"/>
</dbReference>
<dbReference type="PANTHER" id="PTHR24421:SF37">
    <property type="entry name" value="SENSOR HISTIDINE KINASE NARS"/>
    <property type="match status" value="1"/>
</dbReference>
<dbReference type="GO" id="GO:0005524">
    <property type="term" value="F:ATP binding"/>
    <property type="evidence" value="ECO:0007669"/>
    <property type="project" value="UniProtKB-UniRule"/>
</dbReference>
<evidence type="ECO:0000313" key="17">
    <source>
        <dbReference type="EMBL" id="TCT23638.1"/>
    </source>
</evidence>
<keyword evidence="12 13" id="KW-0472">Membrane</keyword>
<keyword evidence="3 13" id="KW-1003">Cell membrane</keyword>
<keyword evidence="7 13" id="KW-0547">Nucleotide-binding</keyword>
<dbReference type="CDD" id="cd16917">
    <property type="entry name" value="HATPase_UhpB-NarQ-NarX-like"/>
    <property type="match status" value="1"/>
</dbReference>
<evidence type="ECO:0000256" key="7">
    <source>
        <dbReference type="ARBA" id="ARBA00022741"/>
    </source>
</evidence>
<evidence type="ECO:0000313" key="18">
    <source>
        <dbReference type="Proteomes" id="UP000294650"/>
    </source>
</evidence>
<feature type="coiled-coil region" evidence="14">
    <location>
        <begin position="101"/>
        <end position="138"/>
    </location>
</feature>
<keyword evidence="6 15" id="KW-0812">Transmembrane</keyword>
<dbReference type="SMART" id="SM00387">
    <property type="entry name" value="HATPase_c"/>
    <property type="match status" value="1"/>
</dbReference>
<dbReference type="SUPFAM" id="SSF55874">
    <property type="entry name" value="ATPase domain of HSP90 chaperone/DNA topoisomerase II/histidine kinase"/>
    <property type="match status" value="1"/>
</dbReference>
<dbReference type="AlphaFoldDB" id="A0A4R3N3D0"/>
<keyword evidence="10 15" id="KW-1133">Transmembrane helix</keyword>
<evidence type="ECO:0000256" key="6">
    <source>
        <dbReference type="ARBA" id="ARBA00022692"/>
    </source>
</evidence>
<comment type="subcellular location">
    <subcellularLocation>
        <location evidence="2 13">Cell membrane</location>
        <topology evidence="2 13">Multi-pass membrane protein</topology>
    </subcellularLocation>
</comment>
<evidence type="ECO:0000256" key="15">
    <source>
        <dbReference type="SAM" id="Phobius"/>
    </source>
</evidence>
<evidence type="ECO:0000256" key="13">
    <source>
        <dbReference type="PIRNR" id="PIRNR037431"/>
    </source>
</evidence>
<evidence type="ECO:0000256" key="14">
    <source>
        <dbReference type="SAM" id="Coils"/>
    </source>
</evidence>
<name>A0A4R3N3D0_9BACI</name>
<evidence type="ECO:0000256" key="11">
    <source>
        <dbReference type="ARBA" id="ARBA00023012"/>
    </source>
</evidence>
<dbReference type="Gene3D" id="3.30.565.10">
    <property type="entry name" value="Histidine kinase-like ATPase, C-terminal domain"/>
    <property type="match status" value="1"/>
</dbReference>
<dbReference type="InterPro" id="IPR050482">
    <property type="entry name" value="Sensor_HK_TwoCompSys"/>
</dbReference>
<gene>
    <name evidence="17" type="ORF">EDD68_10648</name>
</gene>
<evidence type="ECO:0000256" key="3">
    <source>
        <dbReference type="ARBA" id="ARBA00022475"/>
    </source>
</evidence>
<dbReference type="PIRSF" id="PIRSF037431">
    <property type="entry name" value="STHK_LiaS"/>
    <property type="match status" value="1"/>
</dbReference>
<keyword evidence="18" id="KW-1185">Reference proteome</keyword>
<feature type="transmembrane region" description="Helical" evidence="15">
    <location>
        <begin position="7"/>
        <end position="30"/>
    </location>
</feature>
<dbReference type="InterPro" id="IPR011712">
    <property type="entry name" value="Sig_transdc_His_kin_sub3_dim/P"/>
</dbReference>
<dbReference type="PANTHER" id="PTHR24421">
    <property type="entry name" value="NITRATE/NITRITE SENSOR PROTEIN NARX-RELATED"/>
    <property type="match status" value="1"/>
</dbReference>